<proteinExistence type="predicted"/>
<reference evidence="2 3" key="1">
    <citation type="submission" date="2021-03" db="EMBL/GenBank/DDBJ databases">
        <title>Genomic Encyclopedia of Type Strains, Phase IV (KMG-IV): sequencing the most valuable type-strain genomes for metagenomic binning, comparative biology and taxonomic classification.</title>
        <authorList>
            <person name="Goeker M."/>
        </authorList>
    </citation>
    <scope>NUCLEOTIDE SEQUENCE [LARGE SCALE GENOMIC DNA]</scope>
    <source>
        <strain evidence="2 3">DSM 23491</strain>
    </source>
</reference>
<evidence type="ECO:0000313" key="3">
    <source>
        <dbReference type="Proteomes" id="UP001519273"/>
    </source>
</evidence>
<dbReference type="Pfam" id="PF00395">
    <property type="entry name" value="SLH"/>
    <property type="match status" value="1"/>
</dbReference>
<gene>
    <name evidence="2" type="ORF">J2Z20_002223</name>
</gene>
<dbReference type="Proteomes" id="UP001519273">
    <property type="component" value="Unassembled WGS sequence"/>
</dbReference>
<accession>A0ABS4H5G7</accession>
<evidence type="ECO:0000313" key="2">
    <source>
        <dbReference type="EMBL" id="MBP1937330.1"/>
    </source>
</evidence>
<protein>
    <recommendedName>
        <fullName evidence="1">SLH domain-containing protein</fullName>
    </recommendedName>
</protein>
<name>A0ABS4H5G7_9BACL</name>
<feature type="domain" description="SLH" evidence="1">
    <location>
        <begin position="1"/>
        <end position="47"/>
    </location>
</feature>
<evidence type="ECO:0000259" key="1">
    <source>
        <dbReference type="PROSITE" id="PS51272"/>
    </source>
</evidence>
<keyword evidence="3" id="KW-1185">Reference proteome</keyword>
<dbReference type="EMBL" id="JAGGKP010000004">
    <property type="protein sequence ID" value="MBP1937330.1"/>
    <property type="molecule type" value="Genomic_DNA"/>
</dbReference>
<sequence length="56" mass="6114">MGKWLDIGLIKGYTDGSLKPDASMTRAEFTVLINRVFSLESETLGKGSGVKLKILK</sequence>
<dbReference type="PROSITE" id="PS51272">
    <property type="entry name" value="SLH"/>
    <property type="match status" value="1"/>
</dbReference>
<dbReference type="InterPro" id="IPR001119">
    <property type="entry name" value="SLH_dom"/>
</dbReference>
<comment type="caution">
    <text evidence="2">The sequence shown here is derived from an EMBL/GenBank/DDBJ whole genome shotgun (WGS) entry which is preliminary data.</text>
</comment>
<organism evidence="2 3">
    <name type="scientific">Paenibacillus sediminis</name>
    <dbReference type="NCBI Taxonomy" id="664909"/>
    <lineage>
        <taxon>Bacteria</taxon>
        <taxon>Bacillati</taxon>
        <taxon>Bacillota</taxon>
        <taxon>Bacilli</taxon>
        <taxon>Bacillales</taxon>
        <taxon>Paenibacillaceae</taxon>
        <taxon>Paenibacillus</taxon>
    </lineage>
</organism>